<evidence type="ECO:0000313" key="3">
    <source>
        <dbReference type="Proteomes" id="UP000257109"/>
    </source>
</evidence>
<feature type="region of interest" description="Disordered" evidence="1">
    <location>
        <begin position="98"/>
        <end position="119"/>
    </location>
</feature>
<evidence type="ECO:0000313" key="2">
    <source>
        <dbReference type="EMBL" id="RDX77235.1"/>
    </source>
</evidence>
<accession>A0A371FG09</accession>
<protein>
    <submittedName>
        <fullName evidence="2">Uncharacterized protein</fullName>
    </submittedName>
</protein>
<keyword evidence="3" id="KW-1185">Reference proteome</keyword>
<gene>
    <name evidence="2" type="ORF">CR513_42671</name>
</gene>
<evidence type="ECO:0000256" key="1">
    <source>
        <dbReference type="SAM" id="MobiDB-lite"/>
    </source>
</evidence>
<sequence length="119" mass="13258">MGFSESNLEVCQGTLIKFAEMMVGTGSTTKAVKIRFTMVNAPTSYNTYFEVTSGDHVHNPLMYEIPDRSISGCEGRHGACTTLEEAQVHLLEMDPRIQEDTCPRPNEDLKEVRVGPEPH</sequence>
<dbReference type="EMBL" id="QJKJ01009237">
    <property type="protein sequence ID" value="RDX77235.1"/>
    <property type="molecule type" value="Genomic_DNA"/>
</dbReference>
<feature type="non-terminal residue" evidence="2">
    <location>
        <position position="1"/>
    </location>
</feature>
<dbReference type="AlphaFoldDB" id="A0A371FG09"/>
<organism evidence="2 3">
    <name type="scientific">Mucuna pruriens</name>
    <name type="common">Velvet bean</name>
    <name type="synonym">Dolichos pruriens</name>
    <dbReference type="NCBI Taxonomy" id="157652"/>
    <lineage>
        <taxon>Eukaryota</taxon>
        <taxon>Viridiplantae</taxon>
        <taxon>Streptophyta</taxon>
        <taxon>Embryophyta</taxon>
        <taxon>Tracheophyta</taxon>
        <taxon>Spermatophyta</taxon>
        <taxon>Magnoliopsida</taxon>
        <taxon>eudicotyledons</taxon>
        <taxon>Gunneridae</taxon>
        <taxon>Pentapetalae</taxon>
        <taxon>rosids</taxon>
        <taxon>fabids</taxon>
        <taxon>Fabales</taxon>
        <taxon>Fabaceae</taxon>
        <taxon>Papilionoideae</taxon>
        <taxon>50 kb inversion clade</taxon>
        <taxon>NPAAA clade</taxon>
        <taxon>indigoferoid/millettioid clade</taxon>
        <taxon>Phaseoleae</taxon>
        <taxon>Mucuna</taxon>
    </lineage>
</organism>
<proteinExistence type="predicted"/>
<dbReference type="Proteomes" id="UP000257109">
    <property type="component" value="Unassembled WGS sequence"/>
</dbReference>
<reference evidence="2" key="1">
    <citation type="submission" date="2018-05" db="EMBL/GenBank/DDBJ databases">
        <title>Draft genome of Mucuna pruriens seed.</title>
        <authorList>
            <person name="Nnadi N.E."/>
            <person name="Vos R."/>
            <person name="Hasami M.H."/>
            <person name="Devisetty U.K."/>
            <person name="Aguiy J.C."/>
        </authorList>
    </citation>
    <scope>NUCLEOTIDE SEQUENCE [LARGE SCALE GENOMIC DNA]</scope>
    <source>
        <strain evidence="2">JCA_2017</strain>
    </source>
</reference>
<name>A0A371FG09_MUCPR</name>
<comment type="caution">
    <text evidence="2">The sequence shown here is derived from an EMBL/GenBank/DDBJ whole genome shotgun (WGS) entry which is preliminary data.</text>
</comment>
<dbReference type="OrthoDB" id="1739701at2759"/>